<keyword evidence="7" id="KW-1185">Reference proteome</keyword>
<dbReference type="Gene3D" id="1.10.8.60">
    <property type="match status" value="1"/>
</dbReference>
<accession>A0ABT2N4E8</accession>
<sequence length="508" mass="56968">MEIIAELKTILQARYSLVYAVTKDEEMGEEVLIEATDKKRQIYFWDFSRGWLDSGKDKGNPMQALNRIASAPPEQATLFVMKDLANVIAPINGRITPPQIPIVREIKNLAREMSRDRRCLILLSNDVVLPKELEEEALILDFSLPSLSEIHQIIDTLVGKKIKLSPDDRERLGKACQGLTRIRIQRILAKSLVKHHSITSSAIDEVIDEKRSTIRKTEILEFISSDKGLESVGGLDNLKLWVRSRSGSFSEKARDYGLPMPKGVLLAGIQGTGKSLSAKTIAHEWKLPLLRLDVGRLFGGIVGESESRTRQAIQIAEAISPCVLWIDEIDKAFSNGGGDGDSGTSKRVFGTFLTWMQEKTALVFIVLTANQVELLPAEFLRKGRLNEIFWVDLPSHDERKSIFNVHLSRLRSERQFDLDLLASRSKDFSGAEIEQAIYDGMQLGFSRNEEFTETDLLNAIATTVPLSQIAANQINHLRDWASRSGARPASFLDNSVQTLTEQCWLEVD</sequence>
<organism evidence="6 7">
    <name type="scientific">Laspinema olomoucense D3b</name>
    <dbReference type="NCBI Taxonomy" id="2953688"/>
    <lineage>
        <taxon>Bacteria</taxon>
        <taxon>Bacillati</taxon>
        <taxon>Cyanobacteriota</taxon>
        <taxon>Cyanophyceae</taxon>
        <taxon>Oscillatoriophycideae</taxon>
        <taxon>Oscillatoriales</taxon>
        <taxon>Laspinemataceae</taxon>
        <taxon>Laspinema</taxon>
        <taxon>Laspinema olomoucense</taxon>
    </lineage>
</organism>
<keyword evidence="1" id="KW-0547">Nucleotide-binding</keyword>
<dbReference type="PANTHER" id="PTHR42960:SF1">
    <property type="entry name" value="YCF46 PROTEIN"/>
    <property type="match status" value="1"/>
</dbReference>
<evidence type="ECO:0000256" key="2">
    <source>
        <dbReference type="ARBA" id="ARBA00022840"/>
    </source>
</evidence>
<gene>
    <name evidence="6" type="ORF">NG792_07570</name>
</gene>
<dbReference type="InterPro" id="IPR003593">
    <property type="entry name" value="AAA+_ATPase"/>
</dbReference>
<dbReference type="EMBL" id="JAMXFA010000008">
    <property type="protein sequence ID" value="MCT7977558.1"/>
    <property type="molecule type" value="Genomic_DNA"/>
</dbReference>
<proteinExistence type="inferred from homology"/>
<evidence type="ECO:0000256" key="3">
    <source>
        <dbReference type="ARBA" id="ARBA00038088"/>
    </source>
</evidence>
<evidence type="ECO:0000259" key="5">
    <source>
        <dbReference type="SMART" id="SM00382"/>
    </source>
</evidence>
<dbReference type="InterPro" id="IPR052381">
    <property type="entry name" value="AAA_domain_protein"/>
</dbReference>
<name>A0ABT2N4E8_9CYAN</name>
<dbReference type="InterPro" id="IPR003959">
    <property type="entry name" value="ATPase_AAA_core"/>
</dbReference>
<protein>
    <recommendedName>
        <fullName evidence="4">Uncharacterized AAA domain-containing protein ycf46</fullName>
    </recommendedName>
</protein>
<dbReference type="SMART" id="SM00382">
    <property type="entry name" value="AAA"/>
    <property type="match status" value="1"/>
</dbReference>
<comment type="caution">
    <text evidence="6">The sequence shown here is derived from an EMBL/GenBank/DDBJ whole genome shotgun (WGS) entry which is preliminary data.</text>
</comment>
<dbReference type="Proteomes" id="UP001525961">
    <property type="component" value="Unassembled WGS sequence"/>
</dbReference>
<evidence type="ECO:0000313" key="7">
    <source>
        <dbReference type="Proteomes" id="UP001525961"/>
    </source>
</evidence>
<dbReference type="Gene3D" id="3.40.50.300">
    <property type="entry name" value="P-loop containing nucleotide triphosphate hydrolases"/>
    <property type="match status" value="1"/>
</dbReference>
<keyword evidence="2" id="KW-0067">ATP-binding</keyword>
<evidence type="ECO:0000256" key="1">
    <source>
        <dbReference type="ARBA" id="ARBA00022741"/>
    </source>
</evidence>
<reference evidence="6 7" key="1">
    <citation type="journal article" date="2022" name="Front. Microbiol.">
        <title>High genomic differentiation and limited gene flow indicate recent cryptic speciation within the genus Laspinema (cyanobacteria).</title>
        <authorList>
            <person name="Stanojkovic A."/>
            <person name="Skoupy S."/>
            <person name="Skaloud P."/>
            <person name="Dvorak P."/>
        </authorList>
    </citation>
    <scope>NUCLEOTIDE SEQUENCE [LARGE SCALE GENOMIC DNA]</scope>
    <source>
        <strain evidence="6 7">D3b</strain>
    </source>
</reference>
<dbReference type="SUPFAM" id="SSF52540">
    <property type="entry name" value="P-loop containing nucleoside triphosphate hydrolases"/>
    <property type="match status" value="1"/>
</dbReference>
<dbReference type="CDD" id="cd19507">
    <property type="entry name" value="RecA-like_Ycf46-like"/>
    <property type="match status" value="1"/>
</dbReference>
<dbReference type="InterPro" id="IPR027417">
    <property type="entry name" value="P-loop_NTPase"/>
</dbReference>
<feature type="domain" description="AAA+ ATPase" evidence="5">
    <location>
        <begin position="260"/>
        <end position="395"/>
    </location>
</feature>
<dbReference type="RefSeq" id="WP_261235019.1">
    <property type="nucleotide sequence ID" value="NZ_JAMXFA010000008.1"/>
</dbReference>
<evidence type="ECO:0000256" key="4">
    <source>
        <dbReference type="ARBA" id="ARBA00040480"/>
    </source>
</evidence>
<dbReference type="Pfam" id="PF00004">
    <property type="entry name" value="AAA"/>
    <property type="match status" value="1"/>
</dbReference>
<comment type="similarity">
    <text evidence="3">Belongs to the AAA ATPase family. Highly divergent.</text>
</comment>
<dbReference type="PANTHER" id="PTHR42960">
    <property type="entry name" value="YCF46 PROTEIN"/>
    <property type="match status" value="1"/>
</dbReference>
<evidence type="ECO:0000313" key="6">
    <source>
        <dbReference type="EMBL" id="MCT7977558.1"/>
    </source>
</evidence>